<evidence type="ECO:0000256" key="5">
    <source>
        <dbReference type="ARBA" id="ARBA00022553"/>
    </source>
</evidence>
<dbReference type="SMART" id="SM00387">
    <property type="entry name" value="HATPase_c"/>
    <property type="match status" value="1"/>
</dbReference>
<dbReference type="Gene3D" id="1.10.287.560">
    <property type="entry name" value="Histidine kinase CheA-like, homodimeric domain"/>
    <property type="match status" value="1"/>
</dbReference>
<keyword evidence="17" id="KW-1185">Reference proteome</keyword>
<dbReference type="PRINTS" id="PR00344">
    <property type="entry name" value="BCTRLSENSOR"/>
</dbReference>
<dbReference type="InterPro" id="IPR005467">
    <property type="entry name" value="His_kinase_dom"/>
</dbReference>
<feature type="domain" description="HPt" evidence="15">
    <location>
        <begin position="1"/>
        <end position="105"/>
    </location>
</feature>
<dbReference type="InterPro" id="IPR037006">
    <property type="entry name" value="CheA-like_homodim_sf"/>
</dbReference>
<dbReference type="CDD" id="cd00088">
    <property type="entry name" value="HPT"/>
    <property type="match status" value="1"/>
</dbReference>
<keyword evidence="4" id="KW-0145">Chemotaxis</keyword>
<comment type="function">
    <text evidence="11">Involved in the transmission of sensory signals from the chemoreceptors to the flagellar motors. CheA is autophosphorylated; it can transfer its phosphate group to either CheB or CheY.</text>
</comment>
<dbReference type="InterPro" id="IPR051315">
    <property type="entry name" value="Bact_Chemotaxis_CheA"/>
</dbReference>
<evidence type="ECO:0000256" key="8">
    <source>
        <dbReference type="ARBA" id="ARBA00022777"/>
    </source>
</evidence>
<dbReference type="GO" id="GO:0006935">
    <property type="term" value="P:chemotaxis"/>
    <property type="evidence" value="ECO:0007669"/>
    <property type="project" value="UniProtKB-KW"/>
</dbReference>
<keyword evidence="8" id="KW-0418">Kinase</keyword>
<organism evidence="16 17">
    <name type="scientific">Opacimonas viscosa</name>
    <dbReference type="NCBI Taxonomy" id="2961944"/>
    <lineage>
        <taxon>Bacteria</taxon>
        <taxon>Pseudomonadati</taxon>
        <taxon>Pseudomonadota</taxon>
        <taxon>Gammaproteobacteria</taxon>
        <taxon>Alteromonadales</taxon>
        <taxon>Alteromonadaceae</taxon>
        <taxon>Opacimonas</taxon>
    </lineage>
</organism>
<dbReference type="InterPro" id="IPR003594">
    <property type="entry name" value="HATPase_dom"/>
</dbReference>
<evidence type="ECO:0000256" key="2">
    <source>
        <dbReference type="ARBA" id="ARBA00012438"/>
    </source>
</evidence>
<dbReference type="Gene3D" id="1.20.120.160">
    <property type="entry name" value="HPT domain"/>
    <property type="match status" value="1"/>
</dbReference>
<dbReference type="Pfam" id="PF01584">
    <property type="entry name" value="CheW"/>
    <property type="match status" value="1"/>
</dbReference>
<dbReference type="PROSITE" id="PS50894">
    <property type="entry name" value="HPT"/>
    <property type="match status" value="1"/>
</dbReference>
<protein>
    <recommendedName>
        <fullName evidence="3">Chemotaxis protein CheA</fullName>
        <ecNumber evidence="2">2.7.13.3</ecNumber>
    </recommendedName>
</protein>
<keyword evidence="5 12" id="KW-0597">Phosphoprotein</keyword>
<dbReference type="SMART" id="SM01231">
    <property type="entry name" value="H-kinase_dim"/>
    <property type="match status" value="1"/>
</dbReference>
<proteinExistence type="predicted"/>
<dbReference type="PROSITE" id="PS50851">
    <property type="entry name" value="CHEW"/>
    <property type="match status" value="1"/>
</dbReference>
<evidence type="ECO:0000256" key="6">
    <source>
        <dbReference type="ARBA" id="ARBA00022679"/>
    </source>
</evidence>
<dbReference type="InterPro" id="IPR004105">
    <property type="entry name" value="CheA-like_dim"/>
</dbReference>
<feature type="domain" description="CheW-like" evidence="14">
    <location>
        <begin position="444"/>
        <end position="578"/>
    </location>
</feature>
<dbReference type="SUPFAM" id="SSF55874">
    <property type="entry name" value="ATPase domain of HSP90 chaperone/DNA topoisomerase II/histidine kinase"/>
    <property type="match status" value="1"/>
</dbReference>
<dbReference type="InterPro" id="IPR036641">
    <property type="entry name" value="HPT_dom_sf"/>
</dbReference>
<feature type="modified residue" description="Phosphohistidine" evidence="12">
    <location>
        <position position="48"/>
    </location>
</feature>
<dbReference type="PROSITE" id="PS50109">
    <property type="entry name" value="HIS_KIN"/>
    <property type="match status" value="1"/>
</dbReference>
<comment type="caution">
    <text evidence="16">The sequence shown here is derived from an EMBL/GenBank/DDBJ whole genome shotgun (WGS) entry which is preliminary data.</text>
</comment>
<dbReference type="GO" id="GO:0000155">
    <property type="term" value="F:phosphorelay sensor kinase activity"/>
    <property type="evidence" value="ECO:0007669"/>
    <property type="project" value="InterPro"/>
</dbReference>
<keyword evidence="6" id="KW-0808">Transferase</keyword>
<evidence type="ECO:0000256" key="3">
    <source>
        <dbReference type="ARBA" id="ARBA00021495"/>
    </source>
</evidence>
<dbReference type="EC" id="2.7.13.3" evidence="2"/>
<dbReference type="InterPro" id="IPR004358">
    <property type="entry name" value="Sig_transdc_His_kin-like_C"/>
</dbReference>
<comment type="catalytic activity">
    <reaction evidence="1">
        <text>ATP + protein L-histidine = ADP + protein N-phospho-L-histidine.</text>
        <dbReference type="EC" id="2.7.13.3"/>
    </reaction>
</comment>
<keyword evidence="7" id="KW-0547">Nucleotide-binding</keyword>
<dbReference type="InterPro" id="IPR008207">
    <property type="entry name" value="Sig_transdc_His_kin_Hpt_dom"/>
</dbReference>
<dbReference type="SMART" id="SM00073">
    <property type="entry name" value="HPT"/>
    <property type="match status" value="1"/>
</dbReference>
<dbReference type="InterPro" id="IPR036097">
    <property type="entry name" value="HisK_dim/P_sf"/>
</dbReference>
<evidence type="ECO:0000256" key="7">
    <source>
        <dbReference type="ARBA" id="ARBA00022741"/>
    </source>
</evidence>
<gene>
    <name evidence="16" type="ORF">NLF92_05575</name>
</gene>
<dbReference type="PANTHER" id="PTHR43395">
    <property type="entry name" value="SENSOR HISTIDINE KINASE CHEA"/>
    <property type="match status" value="1"/>
</dbReference>
<evidence type="ECO:0000259" key="13">
    <source>
        <dbReference type="PROSITE" id="PS50109"/>
    </source>
</evidence>
<dbReference type="RefSeq" id="WP_254099670.1">
    <property type="nucleotide sequence ID" value="NZ_JANATA010000007.1"/>
</dbReference>
<dbReference type="FunFam" id="3.30.565.10:FF:000016">
    <property type="entry name" value="Chemotaxis protein CheA, putative"/>
    <property type="match status" value="1"/>
</dbReference>
<dbReference type="FunFam" id="2.30.30.40:FF:000048">
    <property type="entry name" value="Chemotaxis protein CheA, putative"/>
    <property type="match status" value="1"/>
</dbReference>
<evidence type="ECO:0000256" key="9">
    <source>
        <dbReference type="ARBA" id="ARBA00022840"/>
    </source>
</evidence>
<dbReference type="EMBL" id="JANATA010000007">
    <property type="protein sequence ID" value="MCP3428412.1"/>
    <property type="molecule type" value="Genomic_DNA"/>
</dbReference>
<dbReference type="GO" id="GO:0005524">
    <property type="term" value="F:ATP binding"/>
    <property type="evidence" value="ECO:0007669"/>
    <property type="project" value="UniProtKB-KW"/>
</dbReference>
<name>A0AA41WXM4_9ALTE</name>
<evidence type="ECO:0000256" key="1">
    <source>
        <dbReference type="ARBA" id="ARBA00000085"/>
    </source>
</evidence>
<evidence type="ECO:0000256" key="4">
    <source>
        <dbReference type="ARBA" id="ARBA00022500"/>
    </source>
</evidence>
<dbReference type="GO" id="GO:0005737">
    <property type="term" value="C:cytoplasm"/>
    <property type="evidence" value="ECO:0007669"/>
    <property type="project" value="InterPro"/>
</dbReference>
<keyword evidence="9" id="KW-0067">ATP-binding</keyword>
<dbReference type="CDD" id="cd16916">
    <property type="entry name" value="HATPase_CheA-like"/>
    <property type="match status" value="1"/>
</dbReference>
<dbReference type="CDD" id="cd00731">
    <property type="entry name" value="CheA_reg"/>
    <property type="match status" value="1"/>
</dbReference>
<evidence type="ECO:0000313" key="16">
    <source>
        <dbReference type="EMBL" id="MCP3428412.1"/>
    </source>
</evidence>
<sequence>MSVDLGQFHDVFFAETREHIQDMEALFVSYQPENIELESINRVFRAAHSIKGGSGMFGFSALTDLTHLMENFLDLVRKEKAELTSAKIDTLLAALDVLSVTVDAYENNEALDNSVISECKQQLSHLLDNCEHLEQADTDFGFFNTDDSDDFGFFATTEPSTDSPSNEPHDLHVHVATLTEESTNISTPANKQAMQQSIRVNTDKIDNLINIMGELVIADVMLQQVHCDTPKEHTQIHRALELINANIRDMQDAVMSMRMMPLSFIFNRFPRLLRELAKELNKEVNLDITGAETEIDKGMIEQLVDPLTHLIRNSIDHGVELPSTREEIGKPRSATVTLAAQQKGSYIYISVIDDGMGLHKQKILETAYANNLIKSMDLSDEDTWPLILQPGFSTATTVTNISGRGVGMDVVVKNIEALGGKLDIISESGKGATFTIRLPLTMAIIEGMKVACAGQTYIIPMHNIVESFRPTKEQVKTITDDYLINIREQYLPIVALHDLLHPEAYKPHPEESIMMIIEVGHKRYCLHVDNLLGQQQVVIKSLEKNYKAVPCMSGATIMADGSVAFILDVEQLALQTLQRTKQQLQHEAVDE</sequence>
<dbReference type="SUPFAM" id="SSF47384">
    <property type="entry name" value="Homodimeric domain of signal transducing histidine kinase"/>
    <property type="match status" value="1"/>
</dbReference>
<evidence type="ECO:0000259" key="14">
    <source>
        <dbReference type="PROSITE" id="PS50851"/>
    </source>
</evidence>
<accession>A0AA41WXM4</accession>
<feature type="domain" description="Histidine kinase" evidence="13">
    <location>
        <begin position="166"/>
        <end position="442"/>
    </location>
</feature>
<evidence type="ECO:0000256" key="10">
    <source>
        <dbReference type="ARBA" id="ARBA00023012"/>
    </source>
</evidence>
<dbReference type="SUPFAM" id="SSF50341">
    <property type="entry name" value="CheW-like"/>
    <property type="match status" value="1"/>
</dbReference>
<evidence type="ECO:0000313" key="17">
    <source>
        <dbReference type="Proteomes" id="UP001165413"/>
    </source>
</evidence>
<dbReference type="SUPFAM" id="SSF47226">
    <property type="entry name" value="Histidine-containing phosphotransfer domain, HPT domain"/>
    <property type="match status" value="1"/>
</dbReference>
<dbReference type="InterPro" id="IPR036890">
    <property type="entry name" value="HATPase_C_sf"/>
</dbReference>
<dbReference type="Pfam" id="PF02518">
    <property type="entry name" value="HATPase_c"/>
    <property type="match status" value="1"/>
</dbReference>
<dbReference type="Pfam" id="PF02895">
    <property type="entry name" value="H-kinase_dim"/>
    <property type="match status" value="1"/>
</dbReference>
<dbReference type="Pfam" id="PF01627">
    <property type="entry name" value="Hpt"/>
    <property type="match status" value="1"/>
</dbReference>
<dbReference type="InterPro" id="IPR036061">
    <property type="entry name" value="CheW-like_dom_sf"/>
</dbReference>
<dbReference type="AlphaFoldDB" id="A0AA41WXM4"/>
<evidence type="ECO:0000256" key="12">
    <source>
        <dbReference type="PROSITE-ProRule" id="PRU00110"/>
    </source>
</evidence>
<dbReference type="SMART" id="SM00260">
    <property type="entry name" value="CheW"/>
    <property type="match status" value="1"/>
</dbReference>
<dbReference type="Gene3D" id="3.30.565.10">
    <property type="entry name" value="Histidine kinase-like ATPase, C-terminal domain"/>
    <property type="match status" value="1"/>
</dbReference>
<evidence type="ECO:0000259" key="15">
    <source>
        <dbReference type="PROSITE" id="PS50894"/>
    </source>
</evidence>
<evidence type="ECO:0000256" key="11">
    <source>
        <dbReference type="ARBA" id="ARBA00035100"/>
    </source>
</evidence>
<dbReference type="Gene3D" id="2.30.30.40">
    <property type="entry name" value="SH3 Domains"/>
    <property type="match status" value="1"/>
</dbReference>
<dbReference type="InterPro" id="IPR002545">
    <property type="entry name" value="CheW-lke_dom"/>
</dbReference>
<reference evidence="16" key="1">
    <citation type="submission" date="2022-07" db="EMBL/GenBank/DDBJ databases">
        <title>Characterization of the Novel Bacterium Alteromonas immobilis LMIT006 and Alteromonas gregis LMIT007.</title>
        <authorList>
            <person name="Lin X."/>
        </authorList>
    </citation>
    <scope>NUCLEOTIDE SEQUENCE</scope>
    <source>
        <strain evidence="16">LMIT007</strain>
    </source>
</reference>
<dbReference type="Proteomes" id="UP001165413">
    <property type="component" value="Unassembled WGS sequence"/>
</dbReference>
<keyword evidence="10" id="KW-0902">Two-component regulatory system</keyword>
<dbReference type="PANTHER" id="PTHR43395:SF10">
    <property type="entry name" value="CHEMOTAXIS PROTEIN CHEA"/>
    <property type="match status" value="1"/>
</dbReference>